<proteinExistence type="predicted"/>
<protein>
    <submittedName>
        <fullName evidence="2">Uncharacterized protein</fullName>
    </submittedName>
</protein>
<dbReference type="Proteomes" id="UP000326912">
    <property type="component" value="Unassembled WGS sequence"/>
</dbReference>
<accession>A0A5J4KNJ0</accession>
<evidence type="ECO:0000313" key="3">
    <source>
        <dbReference type="Proteomes" id="UP000326912"/>
    </source>
</evidence>
<gene>
    <name evidence="2" type="ORF">KDW_29140</name>
</gene>
<evidence type="ECO:0000313" key="2">
    <source>
        <dbReference type="EMBL" id="GER88752.1"/>
    </source>
</evidence>
<sequence length="136" mass="15626">MFSLLWVFFPVLLSAILMNSGSGYRLIQMYPNKIKLLYIWSPLMAINNTSPNNNVLMPYLFYLNPGIATSYAMNSNNTAPFTIGSWHLSYWDSYLLISVGMALLFLILSIWLVKPRHHLFPRRHLAGRSKKMPATV</sequence>
<keyword evidence="1" id="KW-0472">Membrane</keyword>
<evidence type="ECO:0000256" key="1">
    <source>
        <dbReference type="SAM" id="Phobius"/>
    </source>
</evidence>
<reference evidence="2 3" key="1">
    <citation type="submission" date="2019-10" db="EMBL/GenBank/DDBJ databases">
        <title>Dictyobacter vulcani sp. nov., within the class Ktedonobacteria, isolated from soil of volcanic Mt. Zao.</title>
        <authorList>
            <person name="Zheng Y."/>
            <person name="Wang C.M."/>
            <person name="Sakai Y."/>
            <person name="Abe K."/>
            <person name="Yokota A."/>
            <person name="Yabe S."/>
        </authorList>
    </citation>
    <scope>NUCLEOTIDE SEQUENCE [LARGE SCALE GENOMIC DNA]</scope>
    <source>
        <strain evidence="2 3">W12</strain>
    </source>
</reference>
<name>A0A5J4KNJ0_9CHLR</name>
<organism evidence="2 3">
    <name type="scientific">Dictyobacter vulcani</name>
    <dbReference type="NCBI Taxonomy" id="2607529"/>
    <lineage>
        <taxon>Bacteria</taxon>
        <taxon>Bacillati</taxon>
        <taxon>Chloroflexota</taxon>
        <taxon>Ktedonobacteria</taxon>
        <taxon>Ktedonobacterales</taxon>
        <taxon>Dictyobacteraceae</taxon>
        <taxon>Dictyobacter</taxon>
    </lineage>
</organism>
<dbReference type="AlphaFoldDB" id="A0A5J4KNJ0"/>
<feature type="transmembrane region" description="Helical" evidence="1">
    <location>
        <begin position="94"/>
        <end position="113"/>
    </location>
</feature>
<keyword evidence="3" id="KW-1185">Reference proteome</keyword>
<keyword evidence="1" id="KW-0812">Transmembrane</keyword>
<keyword evidence="1" id="KW-1133">Transmembrane helix</keyword>
<dbReference type="EMBL" id="BKZW01000001">
    <property type="protein sequence ID" value="GER88752.1"/>
    <property type="molecule type" value="Genomic_DNA"/>
</dbReference>
<comment type="caution">
    <text evidence="2">The sequence shown here is derived from an EMBL/GenBank/DDBJ whole genome shotgun (WGS) entry which is preliminary data.</text>
</comment>